<evidence type="ECO:0000256" key="8">
    <source>
        <dbReference type="ARBA" id="ARBA00022777"/>
    </source>
</evidence>
<dbReference type="SUPFAM" id="SSF55874">
    <property type="entry name" value="ATPase domain of HSP90 chaperone/DNA topoisomerase II/histidine kinase"/>
    <property type="match status" value="1"/>
</dbReference>
<evidence type="ECO:0000259" key="14">
    <source>
        <dbReference type="PROSITE" id="PS50109"/>
    </source>
</evidence>
<dbReference type="CDD" id="cd00082">
    <property type="entry name" value="HisKA"/>
    <property type="match status" value="1"/>
</dbReference>
<evidence type="ECO:0000256" key="3">
    <source>
        <dbReference type="ARBA" id="ARBA00012438"/>
    </source>
</evidence>
<dbReference type="InterPro" id="IPR036890">
    <property type="entry name" value="HATPase_C_sf"/>
</dbReference>
<comment type="subcellular location">
    <subcellularLocation>
        <location evidence="2">Membrane</location>
        <topology evidence="2">Multi-pass membrane protein</topology>
    </subcellularLocation>
</comment>
<keyword evidence="10 13" id="KW-1133">Transmembrane helix</keyword>
<gene>
    <name evidence="16" type="ORF">J1836_009970</name>
    <name evidence="15" type="ORF">J1836_14590</name>
</gene>
<dbReference type="Proteomes" id="UP000664466">
    <property type="component" value="Unassembled WGS sequence"/>
</dbReference>
<dbReference type="InterPro" id="IPR005467">
    <property type="entry name" value="His_kinase_dom"/>
</dbReference>
<dbReference type="SMART" id="SM00387">
    <property type="entry name" value="HATPase_c"/>
    <property type="match status" value="1"/>
</dbReference>
<dbReference type="GO" id="GO:0005886">
    <property type="term" value="C:plasma membrane"/>
    <property type="evidence" value="ECO:0007669"/>
    <property type="project" value="TreeGrafter"/>
</dbReference>
<evidence type="ECO:0000256" key="7">
    <source>
        <dbReference type="ARBA" id="ARBA00022741"/>
    </source>
</evidence>
<keyword evidence="12 13" id="KW-0472">Membrane</keyword>
<evidence type="ECO:0000256" key="4">
    <source>
        <dbReference type="ARBA" id="ARBA00022553"/>
    </source>
</evidence>
<dbReference type="GO" id="GO:0000155">
    <property type="term" value="F:phosphorelay sensor kinase activity"/>
    <property type="evidence" value="ECO:0007669"/>
    <property type="project" value="InterPro"/>
</dbReference>
<proteinExistence type="predicted"/>
<organism evidence="16">
    <name type="scientific">Thiothrix fructosivorans</name>
    <dbReference type="NCBI Taxonomy" id="111770"/>
    <lineage>
        <taxon>Bacteria</taxon>
        <taxon>Pseudomonadati</taxon>
        <taxon>Pseudomonadota</taxon>
        <taxon>Gammaproteobacteria</taxon>
        <taxon>Thiotrichales</taxon>
        <taxon>Thiotrichaceae</taxon>
        <taxon>Thiothrix</taxon>
    </lineage>
</organism>
<feature type="domain" description="Histidine kinase" evidence="14">
    <location>
        <begin position="161"/>
        <end position="369"/>
    </location>
</feature>
<evidence type="ECO:0000256" key="10">
    <source>
        <dbReference type="ARBA" id="ARBA00022989"/>
    </source>
</evidence>
<evidence type="ECO:0000256" key="9">
    <source>
        <dbReference type="ARBA" id="ARBA00022840"/>
    </source>
</evidence>
<keyword evidence="6 13" id="KW-0812">Transmembrane</keyword>
<evidence type="ECO:0000256" key="12">
    <source>
        <dbReference type="ARBA" id="ARBA00023136"/>
    </source>
</evidence>
<feature type="transmembrane region" description="Helical" evidence="13">
    <location>
        <begin position="7"/>
        <end position="28"/>
    </location>
</feature>
<keyword evidence="17" id="KW-1185">Reference proteome</keyword>
<accession>A0A8B0SPU7</accession>
<feature type="transmembrane region" description="Helical" evidence="13">
    <location>
        <begin position="78"/>
        <end position="101"/>
    </location>
</feature>
<protein>
    <recommendedName>
        <fullName evidence="3">histidine kinase</fullName>
        <ecNumber evidence="3">2.7.13.3</ecNumber>
    </recommendedName>
</protein>
<evidence type="ECO:0000256" key="2">
    <source>
        <dbReference type="ARBA" id="ARBA00004141"/>
    </source>
</evidence>
<dbReference type="InterPro" id="IPR050428">
    <property type="entry name" value="TCS_sensor_his_kinase"/>
</dbReference>
<dbReference type="Gene3D" id="1.10.287.130">
    <property type="match status" value="1"/>
</dbReference>
<comment type="catalytic activity">
    <reaction evidence="1">
        <text>ATP + protein L-histidine = ADP + protein N-phospho-L-histidine.</text>
        <dbReference type="EC" id="2.7.13.3"/>
    </reaction>
</comment>
<dbReference type="AlphaFoldDB" id="A0A8B0SPU7"/>
<dbReference type="RefSeq" id="WP_207251889.1">
    <property type="nucleotide sequence ID" value="NZ_JAFMPM010000008.1"/>
</dbReference>
<evidence type="ECO:0000313" key="15">
    <source>
        <dbReference type="EMBL" id="MBO0614136.1"/>
    </source>
</evidence>
<sequence>MSLKQRLLLLVLGVVTLVWGGVATFVYYDTRHELDDVLEHYAEQVESMFKHRKHEREDDDEDGDAELLELRNELAGKITFTLLFPLLLTLPLLAGVLWWVVAVSLRPLAKLTQAVASRQPDNLAPLEVAAPREVMPLIERLNHLFARTGKLIENERRFTADAAHELRTPMAAIKAQVQVAQGATDKAGRNRALDNAIQGCNRATHLIGQLLTLARLESADTANLQLCPLRALAAEVMAELAPKALESGVRLELLDGENISVKGLPALLQVMLRNLLDNAVRYSPAGTQVVVAIGQRQGKPYLSVSDDGCGLPEEELAKISQRFYRPLGTSASGSGLGLSIVQRIAEIHQAEVQIVTGVDERGLQVTVRF</sequence>
<evidence type="ECO:0000256" key="13">
    <source>
        <dbReference type="SAM" id="Phobius"/>
    </source>
</evidence>
<evidence type="ECO:0000256" key="11">
    <source>
        <dbReference type="ARBA" id="ARBA00023012"/>
    </source>
</evidence>
<keyword evidence="8" id="KW-0418">Kinase</keyword>
<dbReference type="PRINTS" id="PR00344">
    <property type="entry name" value="BCTRLSENSOR"/>
</dbReference>
<dbReference type="GO" id="GO:0005524">
    <property type="term" value="F:ATP binding"/>
    <property type="evidence" value="ECO:0007669"/>
    <property type="project" value="UniProtKB-KW"/>
</dbReference>
<dbReference type="InterPro" id="IPR003661">
    <property type="entry name" value="HisK_dim/P_dom"/>
</dbReference>
<dbReference type="Pfam" id="PF02518">
    <property type="entry name" value="HATPase_c"/>
    <property type="match status" value="1"/>
</dbReference>
<evidence type="ECO:0000256" key="6">
    <source>
        <dbReference type="ARBA" id="ARBA00022692"/>
    </source>
</evidence>
<dbReference type="EMBL" id="CP072748">
    <property type="protein sequence ID" value="QTX12620.1"/>
    <property type="molecule type" value="Genomic_DNA"/>
</dbReference>
<dbReference type="PANTHER" id="PTHR45436:SF14">
    <property type="entry name" value="SENSOR PROTEIN QSEC"/>
    <property type="match status" value="1"/>
</dbReference>
<keyword evidence="4" id="KW-0597">Phosphoprotein</keyword>
<dbReference type="InterPro" id="IPR004358">
    <property type="entry name" value="Sig_transdc_His_kin-like_C"/>
</dbReference>
<evidence type="ECO:0000313" key="17">
    <source>
        <dbReference type="Proteomes" id="UP000664466"/>
    </source>
</evidence>
<dbReference type="PROSITE" id="PS50109">
    <property type="entry name" value="HIS_KIN"/>
    <property type="match status" value="1"/>
</dbReference>
<dbReference type="SMART" id="SM00388">
    <property type="entry name" value="HisKA"/>
    <property type="match status" value="1"/>
</dbReference>
<evidence type="ECO:0000256" key="1">
    <source>
        <dbReference type="ARBA" id="ARBA00000085"/>
    </source>
</evidence>
<keyword evidence="9" id="KW-0067">ATP-binding</keyword>
<dbReference type="InterPro" id="IPR036097">
    <property type="entry name" value="HisK_dim/P_sf"/>
</dbReference>
<dbReference type="Gene3D" id="3.30.565.10">
    <property type="entry name" value="Histidine kinase-like ATPase, C-terminal domain"/>
    <property type="match status" value="1"/>
</dbReference>
<name>A0A8B0SPU7_9GAMM</name>
<keyword evidence="5" id="KW-0808">Transferase</keyword>
<dbReference type="Pfam" id="PF00512">
    <property type="entry name" value="HisKA"/>
    <property type="match status" value="1"/>
</dbReference>
<dbReference type="InterPro" id="IPR003594">
    <property type="entry name" value="HATPase_dom"/>
</dbReference>
<evidence type="ECO:0000256" key="5">
    <source>
        <dbReference type="ARBA" id="ARBA00022679"/>
    </source>
</evidence>
<evidence type="ECO:0000313" key="16">
    <source>
        <dbReference type="EMBL" id="QTX12620.1"/>
    </source>
</evidence>
<reference evidence="16" key="2">
    <citation type="submission" date="2021-04" db="EMBL/GenBank/DDBJ databases">
        <title>Complete Genome and methylome analysis of Thiothrix fructosivorans ATCC 49748.</title>
        <authorList>
            <person name="Fomenkov A."/>
            <person name="Sun L."/>
            <person name="Vincze T."/>
            <person name="Grabovich M.Y."/>
            <person name="Roberts R.J."/>
        </authorList>
    </citation>
    <scope>NUCLEOTIDE SEQUENCE</scope>
    <source>
        <strain evidence="16">ATCC 49748</strain>
    </source>
</reference>
<keyword evidence="7" id="KW-0547">Nucleotide-binding</keyword>
<dbReference type="PANTHER" id="PTHR45436">
    <property type="entry name" value="SENSOR HISTIDINE KINASE YKOH"/>
    <property type="match status" value="1"/>
</dbReference>
<dbReference type="EMBL" id="JAFMPM010000008">
    <property type="protein sequence ID" value="MBO0614136.1"/>
    <property type="molecule type" value="Genomic_DNA"/>
</dbReference>
<keyword evidence="11" id="KW-0902">Two-component regulatory system</keyword>
<dbReference type="EC" id="2.7.13.3" evidence="3"/>
<reference evidence="15 17" key="1">
    <citation type="submission" date="2021-03" db="EMBL/GenBank/DDBJ databases">
        <title>Draft genome and methylome analysis of Thiotrix fructosivoruns ATCC 49748.</title>
        <authorList>
            <person name="Fomenkov A."/>
            <person name="Grabovich M.Y."/>
            <person name="Roberts R.J."/>
        </authorList>
    </citation>
    <scope>NUCLEOTIDE SEQUENCE [LARGE SCALE GENOMIC DNA]</scope>
    <source>
        <strain evidence="15 17">ATCC 49748</strain>
    </source>
</reference>
<dbReference type="SUPFAM" id="SSF47384">
    <property type="entry name" value="Homodimeric domain of signal transducing histidine kinase"/>
    <property type="match status" value="1"/>
</dbReference>